<sequence>MIQFPDDLHNLSHRPGFLLRKAHQVAVAIFGEEIGKLSLTPPQHNVLSALMANPGCHQTEVGRIVGYDRATVGAVLAGLESKGFIERTDSDKDRRLKTLLLTKKGKSLLEASNAALDQINQRILEPLAEHERPMFLALLARVAYPAGAPARPGLDAAPAPRRPGNRNDSNTATLPD</sequence>
<dbReference type="InterPro" id="IPR036388">
    <property type="entry name" value="WH-like_DNA-bd_sf"/>
</dbReference>
<dbReference type="EMBL" id="UWPJ01000024">
    <property type="protein sequence ID" value="VCU70997.1"/>
    <property type="molecule type" value="Genomic_DNA"/>
</dbReference>
<dbReference type="Proteomes" id="UP000277294">
    <property type="component" value="Unassembled WGS sequence"/>
</dbReference>
<keyword evidence="7" id="KW-1185">Reference proteome</keyword>
<feature type="domain" description="HTH marR-type" evidence="5">
    <location>
        <begin position="15"/>
        <end position="144"/>
    </location>
</feature>
<dbReference type="InterPro" id="IPR036390">
    <property type="entry name" value="WH_DNA-bd_sf"/>
</dbReference>
<dbReference type="GO" id="GO:0003700">
    <property type="term" value="F:DNA-binding transcription factor activity"/>
    <property type="evidence" value="ECO:0007669"/>
    <property type="project" value="InterPro"/>
</dbReference>
<dbReference type="Gene3D" id="1.10.10.10">
    <property type="entry name" value="Winged helix-like DNA-binding domain superfamily/Winged helix DNA-binding domain"/>
    <property type="match status" value="1"/>
</dbReference>
<accession>A0A3P4B3W9</accession>
<dbReference type="RefSeq" id="WP_160142300.1">
    <property type="nucleotide sequence ID" value="NZ_UWPJ01000024.1"/>
</dbReference>
<evidence type="ECO:0000256" key="4">
    <source>
        <dbReference type="SAM" id="MobiDB-lite"/>
    </source>
</evidence>
<proteinExistence type="predicted"/>
<feature type="region of interest" description="Disordered" evidence="4">
    <location>
        <begin position="151"/>
        <end position="176"/>
    </location>
</feature>
<dbReference type="AlphaFoldDB" id="A0A3P4B3W9"/>
<protein>
    <submittedName>
        <fullName evidence="6">HTH-type transcriptional repressor NicR</fullName>
    </submittedName>
</protein>
<evidence type="ECO:0000256" key="3">
    <source>
        <dbReference type="ARBA" id="ARBA00023163"/>
    </source>
</evidence>
<keyword evidence="3" id="KW-0804">Transcription</keyword>
<dbReference type="GO" id="GO:0003677">
    <property type="term" value="F:DNA binding"/>
    <property type="evidence" value="ECO:0007669"/>
    <property type="project" value="UniProtKB-KW"/>
</dbReference>
<evidence type="ECO:0000256" key="1">
    <source>
        <dbReference type="ARBA" id="ARBA00023015"/>
    </source>
</evidence>
<dbReference type="PROSITE" id="PS50995">
    <property type="entry name" value="HTH_MARR_2"/>
    <property type="match status" value="1"/>
</dbReference>
<dbReference type="SUPFAM" id="SSF46785">
    <property type="entry name" value="Winged helix' DNA-binding domain"/>
    <property type="match status" value="1"/>
</dbReference>
<dbReference type="PANTHER" id="PTHR42756:SF1">
    <property type="entry name" value="TRANSCRIPTIONAL REPRESSOR OF EMRAB OPERON"/>
    <property type="match status" value="1"/>
</dbReference>
<dbReference type="Pfam" id="PF12802">
    <property type="entry name" value="MarR_2"/>
    <property type="match status" value="1"/>
</dbReference>
<dbReference type="PROSITE" id="PS01117">
    <property type="entry name" value="HTH_MARR_1"/>
    <property type="match status" value="1"/>
</dbReference>
<dbReference type="InterPro" id="IPR023187">
    <property type="entry name" value="Tscrpt_reg_MarR-type_CS"/>
</dbReference>
<evidence type="ECO:0000313" key="6">
    <source>
        <dbReference type="EMBL" id="VCU70997.1"/>
    </source>
</evidence>
<name>A0A3P4B3W9_9BURK</name>
<gene>
    <name evidence="6" type="primary">nicR_3</name>
    <name evidence="6" type="ORF">PIGHUM_03077</name>
</gene>
<organism evidence="6 7">
    <name type="scientific">Pigmentiphaga humi</name>
    <dbReference type="NCBI Taxonomy" id="2478468"/>
    <lineage>
        <taxon>Bacteria</taxon>
        <taxon>Pseudomonadati</taxon>
        <taxon>Pseudomonadota</taxon>
        <taxon>Betaproteobacteria</taxon>
        <taxon>Burkholderiales</taxon>
        <taxon>Alcaligenaceae</taxon>
        <taxon>Pigmentiphaga</taxon>
    </lineage>
</organism>
<dbReference type="InterPro" id="IPR000835">
    <property type="entry name" value="HTH_MarR-typ"/>
</dbReference>
<feature type="compositionally biased region" description="Polar residues" evidence="4">
    <location>
        <begin position="166"/>
        <end position="176"/>
    </location>
</feature>
<evidence type="ECO:0000313" key="7">
    <source>
        <dbReference type="Proteomes" id="UP000277294"/>
    </source>
</evidence>
<dbReference type="PANTHER" id="PTHR42756">
    <property type="entry name" value="TRANSCRIPTIONAL REGULATOR, MARR"/>
    <property type="match status" value="1"/>
</dbReference>
<evidence type="ECO:0000259" key="5">
    <source>
        <dbReference type="PROSITE" id="PS50995"/>
    </source>
</evidence>
<evidence type="ECO:0000256" key="2">
    <source>
        <dbReference type="ARBA" id="ARBA00023125"/>
    </source>
</evidence>
<keyword evidence="2" id="KW-0238">DNA-binding</keyword>
<keyword evidence="1" id="KW-0805">Transcription regulation</keyword>
<dbReference type="SMART" id="SM00347">
    <property type="entry name" value="HTH_MARR"/>
    <property type="match status" value="1"/>
</dbReference>
<reference evidence="6 7" key="1">
    <citation type="submission" date="2018-10" db="EMBL/GenBank/DDBJ databases">
        <authorList>
            <person name="Criscuolo A."/>
        </authorList>
    </citation>
    <scope>NUCLEOTIDE SEQUENCE [LARGE SCALE GENOMIC DNA]</scope>
    <source>
        <strain evidence="6">DnA1</strain>
    </source>
</reference>
<dbReference type="PRINTS" id="PR00598">
    <property type="entry name" value="HTHMARR"/>
</dbReference>
<dbReference type="OrthoDB" id="4549026at2"/>